<dbReference type="InterPro" id="IPR000795">
    <property type="entry name" value="T_Tr_GTP-bd_dom"/>
</dbReference>
<dbReference type="Pfam" id="PF22042">
    <property type="entry name" value="EF-G_D2"/>
    <property type="match status" value="1"/>
</dbReference>
<evidence type="ECO:0000256" key="2">
    <source>
        <dbReference type="ARBA" id="ARBA00022917"/>
    </source>
</evidence>
<proteinExistence type="predicted"/>
<organism evidence="6 7">
    <name type="scientific">Nezara viridula</name>
    <name type="common">Southern green stink bug</name>
    <name type="synonym">Cimex viridulus</name>
    <dbReference type="NCBI Taxonomy" id="85310"/>
    <lineage>
        <taxon>Eukaryota</taxon>
        <taxon>Metazoa</taxon>
        <taxon>Ecdysozoa</taxon>
        <taxon>Arthropoda</taxon>
        <taxon>Hexapoda</taxon>
        <taxon>Insecta</taxon>
        <taxon>Pterygota</taxon>
        <taxon>Neoptera</taxon>
        <taxon>Paraneoptera</taxon>
        <taxon>Hemiptera</taxon>
        <taxon>Heteroptera</taxon>
        <taxon>Panheteroptera</taxon>
        <taxon>Pentatomomorpha</taxon>
        <taxon>Pentatomoidea</taxon>
        <taxon>Pentatomidae</taxon>
        <taxon>Pentatominae</taxon>
        <taxon>Nezara</taxon>
    </lineage>
</organism>
<dbReference type="Gene3D" id="2.40.30.10">
    <property type="entry name" value="Translation factors"/>
    <property type="match status" value="1"/>
</dbReference>
<dbReference type="EMBL" id="OV725078">
    <property type="protein sequence ID" value="CAH1394402.1"/>
    <property type="molecule type" value="Genomic_DNA"/>
</dbReference>
<dbReference type="SUPFAM" id="SSF50447">
    <property type="entry name" value="Translation proteins"/>
    <property type="match status" value="1"/>
</dbReference>
<evidence type="ECO:0000256" key="4">
    <source>
        <dbReference type="ARBA" id="ARBA00023134"/>
    </source>
</evidence>
<dbReference type="SUPFAM" id="SSF52540">
    <property type="entry name" value="P-loop containing nucleoside triphosphate hydrolases"/>
    <property type="match status" value="1"/>
</dbReference>
<dbReference type="SUPFAM" id="SSF54211">
    <property type="entry name" value="Ribosomal protein S5 domain 2-like"/>
    <property type="match status" value="1"/>
</dbReference>
<accession>A0A9P0E8Y8</accession>
<dbReference type="Pfam" id="PF00009">
    <property type="entry name" value="GTP_EFTU"/>
    <property type="match status" value="1"/>
</dbReference>
<evidence type="ECO:0000259" key="5">
    <source>
        <dbReference type="PROSITE" id="PS51722"/>
    </source>
</evidence>
<dbReference type="GO" id="GO:0005759">
    <property type="term" value="C:mitochondrial matrix"/>
    <property type="evidence" value="ECO:0007669"/>
    <property type="project" value="UniProtKB-ARBA"/>
</dbReference>
<keyword evidence="4" id="KW-0342">GTP-binding</keyword>
<dbReference type="Gene3D" id="3.30.70.870">
    <property type="entry name" value="Elongation Factor G (Translational Gtpase), domain 3"/>
    <property type="match status" value="1"/>
</dbReference>
<dbReference type="CDD" id="cd16262">
    <property type="entry name" value="EFG_III"/>
    <property type="match status" value="1"/>
</dbReference>
<dbReference type="InterPro" id="IPR009022">
    <property type="entry name" value="EFG_III"/>
</dbReference>
<dbReference type="InterPro" id="IPR041095">
    <property type="entry name" value="EFG_II"/>
</dbReference>
<dbReference type="Gene3D" id="3.30.230.10">
    <property type="match status" value="1"/>
</dbReference>
<dbReference type="PANTHER" id="PTHR43261">
    <property type="entry name" value="TRANSLATION ELONGATION FACTOR G-RELATED"/>
    <property type="match status" value="1"/>
</dbReference>
<dbReference type="PANTHER" id="PTHR43261:SF1">
    <property type="entry name" value="RIBOSOME-RELEASING FACTOR 2, MITOCHONDRIAL"/>
    <property type="match status" value="1"/>
</dbReference>
<dbReference type="GO" id="GO:0032543">
    <property type="term" value="P:mitochondrial translation"/>
    <property type="evidence" value="ECO:0007669"/>
    <property type="project" value="TreeGrafter"/>
</dbReference>
<dbReference type="PRINTS" id="PR00315">
    <property type="entry name" value="ELONGATNFCT"/>
</dbReference>
<dbReference type="GO" id="GO:0032790">
    <property type="term" value="P:ribosome disassembly"/>
    <property type="evidence" value="ECO:0007669"/>
    <property type="project" value="TreeGrafter"/>
</dbReference>
<dbReference type="InterPro" id="IPR005225">
    <property type="entry name" value="Small_GTP-bd"/>
</dbReference>
<dbReference type="GO" id="GO:0005525">
    <property type="term" value="F:GTP binding"/>
    <property type="evidence" value="ECO:0007669"/>
    <property type="project" value="UniProtKB-KW"/>
</dbReference>
<dbReference type="FunFam" id="3.40.50.300:FF:000514">
    <property type="entry name" value="Ribosome-releasing factor 2, mitochondrial"/>
    <property type="match status" value="1"/>
</dbReference>
<evidence type="ECO:0000256" key="1">
    <source>
        <dbReference type="ARBA" id="ARBA00022741"/>
    </source>
</evidence>
<dbReference type="GO" id="GO:0003924">
    <property type="term" value="F:GTPase activity"/>
    <property type="evidence" value="ECO:0007669"/>
    <property type="project" value="InterPro"/>
</dbReference>
<evidence type="ECO:0000256" key="3">
    <source>
        <dbReference type="ARBA" id="ARBA00023128"/>
    </source>
</evidence>
<dbReference type="InterPro" id="IPR000640">
    <property type="entry name" value="EFG_V-like"/>
</dbReference>
<dbReference type="PROSITE" id="PS51722">
    <property type="entry name" value="G_TR_2"/>
    <property type="match status" value="1"/>
</dbReference>
<evidence type="ECO:0000313" key="7">
    <source>
        <dbReference type="Proteomes" id="UP001152798"/>
    </source>
</evidence>
<sequence>MLMGMVLFIVKRKSKCPFSFLNCQMRSYISDAGLKTIRNIGVLAHIDAGKTTTTERMLYYSGRIKRMGEVHKGTTVTDFMEQERNRGITISSAYVSFQWNNHLFNLVDTPGHIDFTAEVEQTLNVIDSAVLVLDGSEGVEVQTVTVWKQANDKKLPVLVYANKMDHPDSDISLCEKSLKEKLGVIPLVLHIPLKEKSMFRGLVDLVSVKKIIWSDKEISVSDLNDKDEYYTSVLEKRNNLIDQLSSLDNDLADIILQTGCFESVSEKELLLSIRKVTISKKGVPVVCGSSYKNIGIETLLDAVIQFLPSPLEFSGCKIQNSFKNDIIGKSFKVMHDKQRGPLVFFRMFSGNLKKGQKVYNLHKEKADKALSLYKVFADEINEVSSVYCGNFVAVSGLKTVQSGDIICSSATAAKKLNSLSSENKDEFEKLLQGSLVPNPVFFCSVEPPSQFYQLALDKALLELSREDPSLRVTLNNETGQTILGGMGELHLEIIKDRLRTDYKIDVDMGPLQIVYKEKPLSSVKENHHFHSLIGSKEHSINISLMLRPERSREILHLDTSKEASQNLAHISPQTLAIIKHGVKSGLSKGPLMSCEVTDSHVILHNLTMSKRVPDSLLVAATSHCVNKMLKMAGTKLLEPIMEVSIAVEDSYLQSVLGDLTRRRANVLNISSKYDIKEIVSEVPLAELLGYAKYLRTITSGSARLSMEFTSYKDVQPQVQEKIINGLI</sequence>
<dbReference type="InterPro" id="IPR009000">
    <property type="entry name" value="Transl_B-barrel_sf"/>
</dbReference>
<dbReference type="InterPro" id="IPR014721">
    <property type="entry name" value="Ribsml_uS5_D2-typ_fold_subgr"/>
</dbReference>
<protein>
    <recommendedName>
        <fullName evidence="5">Tr-type G domain-containing protein</fullName>
    </recommendedName>
</protein>
<dbReference type="InterPro" id="IPR035649">
    <property type="entry name" value="EFG_V"/>
</dbReference>
<dbReference type="SUPFAM" id="SSF54980">
    <property type="entry name" value="EF-G C-terminal domain-like"/>
    <property type="match status" value="2"/>
</dbReference>
<dbReference type="Pfam" id="PF14492">
    <property type="entry name" value="EFG_III"/>
    <property type="match status" value="1"/>
</dbReference>
<dbReference type="InterPro" id="IPR027417">
    <property type="entry name" value="P-loop_NTPase"/>
</dbReference>
<dbReference type="FunFam" id="3.30.70.240:FF:000001">
    <property type="entry name" value="Elongation factor G"/>
    <property type="match status" value="1"/>
</dbReference>
<dbReference type="AlphaFoldDB" id="A0A9P0E8Y8"/>
<keyword evidence="7" id="KW-1185">Reference proteome</keyword>
<feature type="domain" description="Tr-type G" evidence="5">
    <location>
        <begin position="35"/>
        <end position="311"/>
    </location>
</feature>
<gene>
    <name evidence="6" type="ORF">NEZAVI_LOCUS4915</name>
</gene>
<dbReference type="OrthoDB" id="198619at2759"/>
<dbReference type="InterPro" id="IPR053905">
    <property type="entry name" value="EF-G-like_DII"/>
</dbReference>
<keyword evidence="2" id="KW-0648">Protein biosynthesis</keyword>
<dbReference type="PROSITE" id="PS00301">
    <property type="entry name" value="G_TR_1"/>
    <property type="match status" value="1"/>
</dbReference>
<keyword evidence="3" id="KW-0496">Mitochondrion</keyword>
<dbReference type="InterPro" id="IPR020568">
    <property type="entry name" value="Ribosomal_Su5_D2-typ_SF"/>
</dbReference>
<dbReference type="InterPro" id="IPR035647">
    <property type="entry name" value="EFG_III/V"/>
</dbReference>
<evidence type="ECO:0000313" key="6">
    <source>
        <dbReference type="EMBL" id="CAH1394402.1"/>
    </source>
</evidence>
<dbReference type="InterPro" id="IPR031157">
    <property type="entry name" value="G_TR_CS"/>
</dbReference>
<dbReference type="Gene3D" id="3.30.70.240">
    <property type="match status" value="1"/>
</dbReference>
<name>A0A9P0E8Y8_NEZVI</name>
<dbReference type="Proteomes" id="UP001152798">
    <property type="component" value="Chromosome 2"/>
</dbReference>
<reference evidence="6" key="1">
    <citation type="submission" date="2022-01" db="EMBL/GenBank/DDBJ databases">
        <authorList>
            <person name="King R."/>
        </authorList>
    </citation>
    <scope>NUCLEOTIDE SEQUENCE</scope>
</reference>
<dbReference type="CDD" id="cd03713">
    <property type="entry name" value="EFG_mtEFG_C"/>
    <property type="match status" value="1"/>
</dbReference>
<dbReference type="NCBIfam" id="TIGR00231">
    <property type="entry name" value="small_GTP"/>
    <property type="match status" value="1"/>
</dbReference>
<keyword evidence="1" id="KW-0547">Nucleotide-binding</keyword>
<dbReference type="Pfam" id="PF00679">
    <property type="entry name" value="EFG_C"/>
    <property type="match status" value="1"/>
</dbReference>
<dbReference type="SMART" id="SM00838">
    <property type="entry name" value="EFG_C"/>
    <property type="match status" value="1"/>
</dbReference>
<dbReference type="Gene3D" id="3.40.50.300">
    <property type="entry name" value="P-loop containing nucleotide triphosphate hydrolases"/>
    <property type="match status" value="1"/>
</dbReference>